<protein>
    <submittedName>
        <fullName evidence="1">Uncharacterized protein</fullName>
    </submittedName>
</protein>
<accession>A0A150QYF2</accession>
<name>A0A150QYF2_SORCE</name>
<evidence type="ECO:0000313" key="2">
    <source>
        <dbReference type="Proteomes" id="UP000075260"/>
    </source>
</evidence>
<dbReference type="EMBL" id="JEMA01000239">
    <property type="protein sequence ID" value="KYF72746.1"/>
    <property type="molecule type" value="Genomic_DNA"/>
</dbReference>
<dbReference type="AlphaFoldDB" id="A0A150QYF2"/>
<dbReference type="Proteomes" id="UP000075260">
    <property type="component" value="Unassembled WGS sequence"/>
</dbReference>
<comment type="caution">
    <text evidence="1">The sequence shown here is derived from an EMBL/GenBank/DDBJ whole genome shotgun (WGS) entry which is preliminary data.</text>
</comment>
<reference evidence="1 2" key="1">
    <citation type="submission" date="2014-02" db="EMBL/GenBank/DDBJ databases">
        <title>The small core and large imbalanced accessory genome model reveals a collaborative survival strategy of Sorangium cellulosum strains in nature.</title>
        <authorList>
            <person name="Han K."/>
            <person name="Peng R."/>
            <person name="Blom J."/>
            <person name="Li Y.-Z."/>
        </authorList>
    </citation>
    <scope>NUCLEOTIDE SEQUENCE [LARGE SCALE GENOMIC DNA]</scope>
    <source>
        <strain evidence="1 2">So0008-312</strain>
    </source>
</reference>
<evidence type="ECO:0000313" key="1">
    <source>
        <dbReference type="EMBL" id="KYF72746.1"/>
    </source>
</evidence>
<sequence>MFALLGCYSIDLPPELPEPDLTKQIYVLMEGAGAFKQCEAFSAELVWEGYFEAEGFSAEDKCEPCECTPAECELPSKVTASASVCSREDAVGTLEAGASWDGSCSAAEEPIPGDAVATVTFEPSTLAPCAPVSPVPKPSMGSLRFIRACKSDPPGYAPTLSATCYPPQENGECWKGYERKFEYPMLNDTRQCSPCSCGAPSGGDCTAEVMLYQDPDCVSEVVAEYTTNHSPPVCTRATSARLAAMRSVFLFNEPGTCAPSTDSEIVSGSLERGVTHVLCCDR</sequence>
<gene>
    <name evidence="1" type="ORF">BE15_41915</name>
</gene>
<proteinExistence type="predicted"/>
<organism evidence="1 2">
    <name type="scientific">Sorangium cellulosum</name>
    <name type="common">Polyangium cellulosum</name>
    <dbReference type="NCBI Taxonomy" id="56"/>
    <lineage>
        <taxon>Bacteria</taxon>
        <taxon>Pseudomonadati</taxon>
        <taxon>Myxococcota</taxon>
        <taxon>Polyangia</taxon>
        <taxon>Polyangiales</taxon>
        <taxon>Polyangiaceae</taxon>
        <taxon>Sorangium</taxon>
    </lineage>
</organism>